<accession>A0A5K3G3H3</accession>
<organism evidence="1">
    <name type="scientific">Mesocestoides corti</name>
    <name type="common">Flatworm</name>
    <dbReference type="NCBI Taxonomy" id="53468"/>
    <lineage>
        <taxon>Eukaryota</taxon>
        <taxon>Metazoa</taxon>
        <taxon>Spiralia</taxon>
        <taxon>Lophotrochozoa</taxon>
        <taxon>Platyhelminthes</taxon>
        <taxon>Cestoda</taxon>
        <taxon>Eucestoda</taxon>
        <taxon>Cyclophyllidea</taxon>
        <taxon>Mesocestoididae</taxon>
        <taxon>Mesocestoides</taxon>
    </lineage>
</organism>
<reference evidence="1" key="1">
    <citation type="submission" date="2019-11" db="UniProtKB">
        <authorList>
            <consortium name="WormBaseParasite"/>
        </authorList>
    </citation>
    <scope>IDENTIFICATION</scope>
</reference>
<protein>
    <submittedName>
        <fullName evidence="1">F-box domain-containing protein</fullName>
    </submittedName>
</protein>
<proteinExistence type="predicted"/>
<sequence>MLSICVPVIADHFESVVSLLPSRYSLSELEILATVLGDSQLTVVSACWKLRAIVMWLGSGSTVTEDEEEEEEDEEVDDGARVDILKDVVASVDLSTISEEEFIGLTTSDSWMNLSKECRDVVVNAWKAWRCLDH</sequence>
<name>A0A5K3G3H3_MESCO</name>
<dbReference type="WBParaSite" id="MCU_014896-RA">
    <property type="protein sequence ID" value="MCU_014896-RA"/>
    <property type="gene ID" value="MCU_014896"/>
</dbReference>
<evidence type="ECO:0000313" key="1">
    <source>
        <dbReference type="WBParaSite" id="MCU_014896-RA"/>
    </source>
</evidence>
<dbReference type="AlphaFoldDB" id="A0A5K3G3H3"/>